<dbReference type="AlphaFoldDB" id="A0A172TNI8"/>
<reference evidence="3 4" key="1">
    <citation type="submission" date="2015-01" db="EMBL/GenBank/DDBJ databases">
        <title>Paenibacillus swuensis/DY6/whole genome sequencing.</title>
        <authorList>
            <person name="Kim M.K."/>
            <person name="Srinivasan S."/>
            <person name="Lee J.-J."/>
        </authorList>
    </citation>
    <scope>NUCLEOTIDE SEQUENCE [LARGE SCALE GENOMIC DNA]</scope>
    <source>
        <strain evidence="3 4">DY6</strain>
    </source>
</reference>
<keyword evidence="4" id="KW-1185">Reference proteome</keyword>
<gene>
    <name evidence="3" type="ORF">SY83_00815</name>
</gene>
<dbReference type="PATRIC" id="fig|1178515.4.peg.135"/>
<sequence length="193" mass="22426">MDRDIILARAGLEQESHQLKREQDLFTAFARFMYNYLQSKKELQEGHLLDAYSSSIKALHHWATTEVMEQGGVPERTVWKQVRKINPGIYKLYEELTESTETLELRVQLITLACEFSVTSKLKQRCGYLLDLMNTSEHPWSLEELASHPQLSDVKNELPYLLPKLVHKSLVREVSILTESDWMNLELSYKTVG</sequence>
<dbReference type="InterPro" id="IPR036388">
    <property type="entry name" value="WH-like_DNA-bd_sf"/>
</dbReference>
<organism evidence="3 4">
    <name type="scientific">Paenibacillus swuensis</name>
    <dbReference type="NCBI Taxonomy" id="1178515"/>
    <lineage>
        <taxon>Bacteria</taxon>
        <taxon>Bacillati</taxon>
        <taxon>Bacillota</taxon>
        <taxon>Bacilli</taxon>
        <taxon>Bacillales</taxon>
        <taxon>Paenibacillaceae</taxon>
        <taxon>Paenibacillus</taxon>
    </lineage>
</organism>
<proteinExistence type="predicted"/>
<evidence type="ECO:0000313" key="4">
    <source>
        <dbReference type="Proteomes" id="UP000076927"/>
    </source>
</evidence>
<name>A0A172TNI8_9BACL</name>
<feature type="domain" description="YgxA-like substrate binding" evidence="2">
    <location>
        <begin position="26"/>
        <end position="121"/>
    </location>
</feature>
<dbReference type="KEGG" id="pswu:SY83_00815"/>
<dbReference type="RefSeq" id="WP_068610697.1">
    <property type="nucleotide sequence ID" value="NZ_CP011388.1"/>
</dbReference>
<dbReference type="InterPro" id="IPR041143">
    <property type="entry name" value="YgxA_HTH"/>
</dbReference>
<protein>
    <submittedName>
        <fullName evidence="3">Uncharacterized protein</fullName>
    </submittedName>
</protein>
<feature type="domain" description="YgxA-like helix-turn-helix" evidence="1">
    <location>
        <begin position="128"/>
        <end position="180"/>
    </location>
</feature>
<dbReference type="STRING" id="1178515.SY83_00815"/>
<evidence type="ECO:0000313" key="3">
    <source>
        <dbReference type="EMBL" id="ANE48621.1"/>
    </source>
</evidence>
<evidence type="ECO:0000259" key="2">
    <source>
        <dbReference type="Pfam" id="PF22339"/>
    </source>
</evidence>
<dbReference type="Gene3D" id="1.10.10.10">
    <property type="entry name" value="Winged helix-like DNA-binding domain superfamily/Winged helix DNA-binding domain"/>
    <property type="match status" value="1"/>
</dbReference>
<dbReference type="Pfam" id="PF18576">
    <property type="entry name" value="HTH_52"/>
    <property type="match status" value="1"/>
</dbReference>
<dbReference type="EMBL" id="CP011388">
    <property type="protein sequence ID" value="ANE48621.1"/>
    <property type="molecule type" value="Genomic_DNA"/>
</dbReference>
<dbReference type="Proteomes" id="UP000076927">
    <property type="component" value="Chromosome"/>
</dbReference>
<dbReference type="InterPro" id="IPR054515">
    <property type="entry name" value="YgxA-like_substrate-bd"/>
</dbReference>
<dbReference type="Pfam" id="PF22339">
    <property type="entry name" value="YgxA-like_sub_bind"/>
    <property type="match status" value="1"/>
</dbReference>
<dbReference type="Gene3D" id="1.20.120.330">
    <property type="entry name" value="Nucleotidyltransferases domain 2"/>
    <property type="match status" value="1"/>
</dbReference>
<evidence type="ECO:0000259" key="1">
    <source>
        <dbReference type="Pfam" id="PF18576"/>
    </source>
</evidence>
<accession>A0A172TNI8</accession>